<reference evidence="7" key="1">
    <citation type="submission" date="2020-11" db="EMBL/GenBank/DDBJ databases">
        <authorList>
            <person name="Tran Van P."/>
        </authorList>
    </citation>
    <scope>NUCLEOTIDE SEQUENCE</scope>
</reference>
<dbReference type="GO" id="GO:0005737">
    <property type="term" value="C:cytoplasm"/>
    <property type="evidence" value="ECO:0007669"/>
    <property type="project" value="TreeGrafter"/>
</dbReference>
<dbReference type="InterPro" id="IPR004162">
    <property type="entry name" value="SINA-like_animal"/>
</dbReference>
<feature type="compositionally biased region" description="Basic and acidic residues" evidence="5">
    <location>
        <begin position="22"/>
        <end position="31"/>
    </location>
</feature>
<feature type="region of interest" description="Disordered" evidence="5">
    <location>
        <begin position="1"/>
        <end position="31"/>
    </location>
</feature>
<dbReference type="SUPFAM" id="SSF57850">
    <property type="entry name" value="RING/U-box"/>
    <property type="match status" value="1"/>
</dbReference>
<dbReference type="PROSITE" id="PS50089">
    <property type="entry name" value="ZF_RING_2"/>
    <property type="match status" value="1"/>
</dbReference>
<organism evidence="7">
    <name type="scientific">Timema cristinae</name>
    <name type="common">Walking stick</name>
    <dbReference type="NCBI Taxonomy" id="61476"/>
    <lineage>
        <taxon>Eukaryota</taxon>
        <taxon>Metazoa</taxon>
        <taxon>Ecdysozoa</taxon>
        <taxon>Arthropoda</taxon>
        <taxon>Hexapoda</taxon>
        <taxon>Insecta</taxon>
        <taxon>Pterygota</taxon>
        <taxon>Neoptera</taxon>
        <taxon>Polyneoptera</taxon>
        <taxon>Phasmatodea</taxon>
        <taxon>Timematodea</taxon>
        <taxon>Timematoidea</taxon>
        <taxon>Timematidae</taxon>
        <taxon>Timema</taxon>
    </lineage>
</organism>
<evidence type="ECO:0000256" key="3">
    <source>
        <dbReference type="ARBA" id="ARBA00022833"/>
    </source>
</evidence>
<accession>A0A7R9GT67</accession>
<feature type="domain" description="RING-type" evidence="6">
    <location>
        <begin position="119"/>
        <end position="154"/>
    </location>
</feature>
<evidence type="ECO:0000256" key="2">
    <source>
        <dbReference type="ARBA" id="ARBA00022771"/>
    </source>
</evidence>
<dbReference type="GO" id="GO:0008270">
    <property type="term" value="F:zinc ion binding"/>
    <property type="evidence" value="ECO:0007669"/>
    <property type="project" value="UniProtKB-KW"/>
</dbReference>
<dbReference type="PANTHER" id="PTHR45877:SF2">
    <property type="entry name" value="E3 UBIQUITIN-PROTEIN LIGASE SINA-RELATED"/>
    <property type="match status" value="1"/>
</dbReference>
<evidence type="ECO:0000259" key="6">
    <source>
        <dbReference type="PROSITE" id="PS50089"/>
    </source>
</evidence>
<evidence type="ECO:0000313" key="7">
    <source>
        <dbReference type="EMBL" id="CAD7394068.1"/>
    </source>
</evidence>
<keyword evidence="2 4" id="KW-0863">Zinc-finger</keyword>
<dbReference type="InterPro" id="IPR013083">
    <property type="entry name" value="Znf_RING/FYVE/PHD"/>
</dbReference>
<proteinExistence type="predicted"/>
<evidence type="ECO:0000256" key="1">
    <source>
        <dbReference type="ARBA" id="ARBA00022723"/>
    </source>
</evidence>
<dbReference type="EMBL" id="OC316869">
    <property type="protein sequence ID" value="CAD7394068.1"/>
    <property type="molecule type" value="Genomic_DNA"/>
</dbReference>
<dbReference type="GO" id="GO:0043161">
    <property type="term" value="P:proteasome-mediated ubiquitin-dependent protein catabolic process"/>
    <property type="evidence" value="ECO:0007669"/>
    <property type="project" value="TreeGrafter"/>
</dbReference>
<protein>
    <recommendedName>
        <fullName evidence="6">RING-type domain-containing protein</fullName>
    </recommendedName>
</protein>
<sequence>MERSSQTEEAVVRMDQTPTRPASDRMKDRDMVKTFDSVTCKSRKLTAQTARSMPTLAPVANPGSKDTEHTIPDMLWLVLQFFSQPSCVPRGNVKSVPKADDTMTDGSHLYQTLLSIFECPVCLEYIVPPLTGCENGHYVCDSCRPRLRCCPLCRGPIGESRNYRLEALAQELKYPCRNTERGCSQRLVAGKVNRHER</sequence>
<dbReference type="Pfam" id="PF21362">
    <property type="entry name" value="Sina_RING"/>
    <property type="match status" value="1"/>
</dbReference>
<dbReference type="InterPro" id="IPR001841">
    <property type="entry name" value="Znf_RING"/>
</dbReference>
<keyword evidence="3" id="KW-0862">Zinc</keyword>
<dbReference type="PANTHER" id="PTHR45877">
    <property type="entry name" value="E3 UBIQUITIN-PROTEIN LIGASE SIAH2"/>
    <property type="match status" value="1"/>
</dbReference>
<name>A0A7R9GT67_TIMCR</name>
<dbReference type="GO" id="GO:0031624">
    <property type="term" value="F:ubiquitin conjugating enzyme binding"/>
    <property type="evidence" value="ECO:0007669"/>
    <property type="project" value="TreeGrafter"/>
</dbReference>
<dbReference type="GO" id="GO:0061630">
    <property type="term" value="F:ubiquitin protein ligase activity"/>
    <property type="evidence" value="ECO:0007669"/>
    <property type="project" value="TreeGrafter"/>
</dbReference>
<dbReference type="Gene3D" id="3.30.40.10">
    <property type="entry name" value="Zinc/RING finger domain, C3HC4 (zinc finger)"/>
    <property type="match status" value="1"/>
</dbReference>
<evidence type="ECO:0000256" key="5">
    <source>
        <dbReference type="SAM" id="MobiDB-lite"/>
    </source>
</evidence>
<evidence type="ECO:0000256" key="4">
    <source>
        <dbReference type="PROSITE-ProRule" id="PRU00175"/>
    </source>
</evidence>
<keyword evidence="1" id="KW-0479">Metal-binding</keyword>
<gene>
    <name evidence="7" type="ORF">TCEB3V08_LOCUS2013</name>
</gene>
<dbReference type="InterPro" id="IPR049548">
    <property type="entry name" value="Sina-like_RING"/>
</dbReference>
<dbReference type="AlphaFoldDB" id="A0A7R9GT67"/>
<feature type="compositionally biased region" description="Basic and acidic residues" evidence="5">
    <location>
        <begin position="1"/>
        <end position="12"/>
    </location>
</feature>